<evidence type="ECO:0000313" key="2">
    <source>
        <dbReference type="Proteomes" id="UP000887565"/>
    </source>
</evidence>
<evidence type="ECO:0000313" key="3">
    <source>
        <dbReference type="WBParaSite" id="nRc.2.0.1.t42343-RA"/>
    </source>
</evidence>
<evidence type="ECO:0000256" key="1">
    <source>
        <dbReference type="SAM" id="MobiDB-lite"/>
    </source>
</evidence>
<keyword evidence="2" id="KW-1185">Reference proteome</keyword>
<organism evidence="2 3">
    <name type="scientific">Romanomermis culicivorax</name>
    <name type="common">Nematode worm</name>
    <dbReference type="NCBI Taxonomy" id="13658"/>
    <lineage>
        <taxon>Eukaryota</taxon>
        <taxon>Metazoa</taxon>
        <taxon>Ecdysozoa</taxon>
        <taxon>Nematoda</taxon>
        <taxon>Enoplea</taxon>
        <taxon>Dorylaimia</taxon>
        <taxon>Mermithida</taxon>
        <taxon>Mermithoidea</taxon>
        <taxon>Mermithidae</taxon>
        <taxon>Romanomermis</taxon>
    </lineage>
</organism>
<dbReference type="Proteomes" id="UP000887565">
    <property type="component" value="Unplaced"/>
</dbReference>
<dbReference type="WBParaSite" id="nRc.2.0.1.t42343-RA">
    <property type="protein sequence ID" value="nRc.2.0.1.t42343-RA"/>
    <property type="gene ID" value="nRc.2.0.1.g42343"/>
</dbReference>
<accession>A0A915KW18</accession>
<protein>
    <submittedName>
        <fullName evidence="3">Uncharacterized protein</fullName>
    </submittedName>
</protein>
<dbReference type="AlphaFoldDB" id="A0A915KW18"/>
<reference evidence="3" key="1">
    <citation type="submission" date="2022-11" db="UniProtKB">
        <authorList>
            <consortium name="WormBaseParasite"/>
        </authorList>
    </citation>
    <scope>IDENTIFICATION</scope>
</reference>
<sequence length="100" mass="11160">MTPLTLSRLARSIAAAAYGAHDRCVIPVFKTRIPSRAILIGLLSFHGLYKFCTLAKGNSFLFNQLTLKDPPKTREFIPGGRTQFIGEPLCDDSEHMRQKP</sequence>
<proteinExistence type="predicted"/>
<name>A0A915KW18_ROMCU</name>
<feature type="region of interest" description="Disordered" evidence="1">
    <location>
        <begin position="80"/>
        <end position="100"/>
    </location>
</feature>